<keyword evidence="1" id="KW-0472">Membrane</keyword>
<feature type="transmembrane region" description="Helical" evidence="1">
    <location>
        <begin position="135"/>
        <end position="160"/>
    </location>
</feature>
<dbReference type="RefSeq" id="WP_188173417.1">
    <property type="nucleotide sequence ID" value="NZ_JACVVD010000002.1"/>
</dbReference>
<keyword evidence="3" id="KW-1185">Reference proteome</keyword>
<sequence>MMLFLDDIPSLPVSVQTDGERIIDVLMKESYPLNESGAYMLSLVDHHRSFKVIAAEVAERYSIDLSKAESEVLLFFAGLNEHYLVNVKRRNVRLRLSYAWFYMRTLELRQLVLLWERRERYDIPPMAARHPLLMFLYLVFAIPYYYLLALFVMFLLFLQIENFDVMAAGLFTINIFVSIAVHEFAHVFGLYMTGEQDKMLYVGRKNFTIGLYRKTLMEWKEIVVSLLGPLLPALIGLELLYFARLNSSNSLAFIAFIWISNIFTLLSTDGKNIRAALWGILRKKYFKAREGGSR</sequence>
<dbReference type="EMBL" id="JACVVD010000002">
    <property type="protein sequence ID" value="MBD0379610.1"/>
    <property type="molecule type" value="Genomic_DNA"/>
</dbReference>
<accession>A0A926KP72</accession>
<comment type="caution">
    <text evidence="2">The sequence shown here is derived from an EMBL/GenBank/DDBJ whole genome shotgun (WGS) entry which is preliminary data.</text>
</comment>
<name>A0A926KP72_9BACL</name>
<dbReference type="InterPro" id="IPR041881">
    <property type="entry name" value="PqqD_sf"/>
</dbReference>
<dbReference type="Pfam" id="PF05402">
    <property type="entry name" value="PqqD"/>
    <property type="match status" value="1"/>
</dbReference>
<dbReference type="AlphaFoldDB" id="A0A926KP72"/>
<keyword evidence="1" id="KW-0812">Transmembrane</keyword>
<dbReference type="InterPro" id="IPR008792">
    <property type="entry name" value="PQQD"/>
</dbReference>
<evidence type="ECO:0000313" key="3">
    <source>
        <dbReference type="Proteomes" id="UP000650466"/>
    </source>
</evidence>
<keyword evidence="1" id="KW-1133">Transmembrane helix</keyword>
<evidence type="ECO:0000313" key="2">
    <source>
        <dbReference type="EMBL" id="MBD0379610.1"/>
    </source>
</evidence>
<feature type="transmembrane region" description="Helical" evidence="1">
    <location>
        <begin position="222"/>
        <end position="243"/>
    </location>
</feature>
<dbReference type="Proteomes" id="UP000650466">
    <property type="component" value="Unassembled WGS sequence"/>
</dbReference>
<evidence type="ECO:0000256" key="1">
    <source>
        <dbReference type="SAM" id="Phobius"/>
    </source>
</evidence>
<protein>
    <submittedName>
        <fullName evidence="2">PqqD family protein</fullName>
    </submittedName>
</protein>
<organism evidence="2 3">
    <name type="scientific">Paenibacillus sedimenti</name>
    <dbReference type="NCBI Taxonomy" id="2770274"/>
    <lineage>
        <taxon>Bacteria</taxon>
        <taxon>Bacillati</taxon>
        <taxon>Bacillota</taxon>
        <taxon>Bacilli</taxon>
        <taxon>Bacillales</taxon>
        <taxon>Paenibacillaceae</taxon>
        <taxon>Paenibacillus</taxon>
    </lineage>
</organism>
<feature type="transmembrane region" description="Helical" evidence="1">
    <location>
        <begin position="166"/>
        <end position="191"/>
    </location>
</feature>
<proteinExistence type="predicted"/>
<reference evidence="2" key="1">
    <citation type="submission" date="2020-09" db="EMBL/GenBank/DDBJ databases">
        <title>Draft Genome Sequence of Paenibacillus sp. WST5.</title>
        <authorList>
            <person name="Bao Z."/>
        </authorList>
    </citation>
    <scope>NUCLEOTIDE SEQUENCE</scope>
    <source>
        <strain evidence="2">WST5</strain>
    </source>
</reference>
<dbReference type="Gene3D" id="1.10.10.1150">
    <property type="entry name" value="Coenzyme PQQ synthesis protein D (PqqD)"/>
    <property type="match status" value="1"/>
</dbReference>
<feature type="transmembrane region" description="Helical" evidence="1">
    <location>
        <begin position="249"/>
        <end position="266"/>
    </location>
</feature>
<gene>
    <name evidence="2" type="ORF">ICC18_05735</name>
</gene>